<sequence>MPNFDETSEYKVYPLHNSSNMRTTYMMCNRAFKSEGDGKSQEIVSYCTAYKKVVENENQIRLEHSSTHIHEEQASVLKLSTRLPYGNVLAQLQDYCREILGATREIASNRYRIRQTRVDLHNESDGIRYYSAAEEPSEDGSVIVLTLEL</sequence>
<accession>A0AA36HBR4</accession>
<dbReference type="EMBL" id="CATQJL010000316">
    <property type="protein sequence ID" value="CAJ0607869.1"/>
    <property type="molecule type" value="Genomic_DNA"/>
</dbReference>
<evidence type="ECO:0000313" key="1">
    <source>
        <dbReference type="EMBL" id="CAJ0607869.1"/>
    </source>
</evidence>
<evidence type="ECO:0000313" key="2">
    <source>
        <dbReference type="Proteomes" id="UP001176961"/>
    </source>
</evidence>
<keyword evidence="2" id="KW-1185">Reference proteome</keyword>
<name>A0AA36HBR4_CYLNA</name>
<proteinExistence type="predicted"/>
<comment type="caution">
    <text evidence="1">The sequence shown here is derived from an EMBL/GenBank/DDBJ whole genome shotgun (WGS) entry which is preliminary data.</text>
</comment>
<dbReference type="Proteomes" id="UP001176961">
    <property type="component" value="Unassembled WGS sequence"/>
</dbReference>
<organism evidence="1 2">
    <name type="scientific">Cylicocyclus nassatus</name>
    <name type="common">Nematode worm</name>
    <dbReference type="NCBI Taxonomy" id="53992"/>
    <lineage>
        <taxon>Eukaryota</taxon>
        <taxon>Metazoa</taxon>
        <taxon>Ecdysozoa</taxon>
        <taxon>Nematoda</taxon>
        <taxon>Chromadorea</taxon>
        <taxon>Rhabditida</taxon>
        <taxon>Rhabditina</taxon>
        <taxon>Rhabditomorpha</taxon>
        <taxon>Strongyloidea</taxon>
        <taxon>Strongylidae</taxon>
        <taxon>Cylicocyclus</taxon>
    </lineage>
</organism>
<gene>
    <name evidence="1" type="ORF">CYNAS_LOCUS19852</name>
</gene>
<dbReference type="AlphaFoldDB" id="A0AA36HBR4"/>
<protein>
    <submittedName>
        <fullName evidence="1">Uncharacterized protein</fullName>
    </submittedName>
</protein>
<reference evidence="1" key="1">
    <citation type="submission" date="2023-07" db="EMBL/GenBank/DDBJ databases">
        <authorList>
            <consortium name="CYATHOMIX"/>
        </authorList>
    </citation>
    <scope>NUCLEOTIDE SEQUENCE</scope>
    <source>
        <strain evidence="1">N/A</strain>
    </source>
</reference>